<evidence type="ECO:0000259" key="6">
    <source>
        <dbReference type="Pfam" id="PF07731"/>
    </source>
</evidence>
<dbReference type="InterPro" id="IPR008972">
    <property type="entry name" value="Cupredoxin"/>
</dbReference>
<dbReference type="GO" id="GO:0016491">
    <property type="term" value="F:oxidoreductase activity"/>
    <property type="evidence" value="ECO:0007669"/>
    <property type="project" value="UniProtKB-KW"/>
</dbReference>
<organism evidence="8 9">
    <name type="scientific">Halocalculus aciditolerans</name>
    <dbReference type="NCBI Taxonomy" id="1383812"/>
    <lineage>
        <taxon>Archaea</taxon>
        <taxon>Methanobacteriati</taxon>
        <taxon>Methanobacteriota</taxon>
        <taxon>Stenosarchaea group</taxon>
        <taxon>Halobacteria</taxon>
        <taxon>Halobacteriales</taxon>
        <taxon>Halobacteriaceae</taxon>
        <taxon>Halocalculus</taxon>
    </lineage>
</organism>
<dbReference type="Gene3D" id="2.60.40.420">
    <property type="entry name" value="Cupredoxins - blue copper proteins"/>
    <property type="match status" value="3"/>
</dbReference>
<reference evidence="8" key="1">
    <citation type="journal article" date="2014" name="Int. J. Syst. Evol. Microbiol.">
        <title>Complete genome sequence of Corynebacterium casei LMG S-19264T (=DSM 44701T), isolated from a smear-ripened cheese.</title>
        <authorList>
            <consortium name="US DOE Joint Genome Institute (JGI-PGF)"/>
            <person name="Walter F."/>
            <person name="Albersmeier A."/>
            <person name="Kalinowski J."/>
            <person name="Ruckert C."/>
        </authorList>
    </citation>
    <scope>NUCLEOTIDE SEQUENCE</scope>
    <source>
        <strain evidence="8">JCM 19596</strain>
    </source>
</reference>
<evidence type="ECO:0000259" key="7">
    <source>
        <dbReference type="Pfam" id="PF07732"/>
    </source>
</evidence>
<dbReference type="GO" id="GO:0005507">
    <property type="term" value="F:copper ion binding"/>
    <property type="evidence" value="ECO:0007669"/>
    <property type="project" value="InterPro"/>
</dbReference>
<evidence type="ECO:0000259" key="5">
    <source>
        <dbReference type="Pfam" id="PF00394"/>
    </source>
</evidence>
<dbReference type="CDD" id="cd13896">
    <property type="entry name" value="CuRO_3_CopA"/>
    <property type="match status" value="1"/>
</dbReference>
<dbReference type="InterPro" id="IPR001117">
    <property type="entry name" value="Cu-oxidase_2nd"/>
</dbReference>
<name>A0A830F6Z7_9EURY</name>
<feature type="region of interest" description="Disordered" evidence="4">
    <location>
        <begin position="30"/>
        <end position="90"/>
    </location>
</feature>
<feature type="domain" description="Plastocyanin-like" evidence="6">
    <location>
        <begin position="384"/>
        <end position="474"/>
    </location>
</feature>
<dbReference type="PANTHER" id="PTHR11709:SF394">
    <property type="entry name" value="FI03373P-RELATED"/>
    <property type="match status" value="1"/>
</dbReference>
<feature type="domain" description="Plastocyanin-like" evidence="5">
    <location>
        <begin position="214"/>
        <end position="311"/>
    </location>
</feature>
<evidence type="ECO:0000313" key="8">
    <source>
        <dbReference type="EMBL" id="GGL69401.1"/>
    </source>
</evidence>
<dbReference type="InterPro" id="IPR045087">
    <property type="entry name" value="Cu-oxidase_fam"/>
</dbReference>
<dbReference type="PROSITE" id="PS00079">
    <property type="entry name" value="MULTICOPPER_OXIDASE1"/>
    <property type="match status" value="1"/>
</dbReference>
<evidence type="ECO:0000256" key="4">
    <source>
        <dbReference type="SAM" id="MobiDB-lite"/>
    </source>
</evidence>
<dbReference type="Pfam" id="PF07731">
    <property type="entry name" value="Cu-oxidase_2"/>
    <property type="match status" value="1"/>
</dbReference>
<feature type="domain" description="Plastocyanin-like" evidence="7">
    <location>
        <begin position="89"/>
        <end position="190"/>
    </location>
</feature>
<evidence type="ECO:0000256" key="3">
    <source>
        <dbReference type="ARBA" id="ARBA00023008"/>
    </source>
</evidence>
<comment type="caution">
    <text evidence="8">The sequence shown here is derived from an EMBL/GenBank/DDBJ whole genome shotgun (WGS) entry which is preliminary data.</text>
</comment>
<sequence length="477" mass="51882">MAFSRRLFAKALVGAGSIPLAGMALDAMRGAGDDAPSAGDRSASTAGRADVTSDSPGEPRNQPSSPADRTFSLGARRAGEGGTPLDSTTQYLYNRRYPAPELRVPAGDTIQVAVENDLPKGTGTTVHWHGVPVPNEMDGVPGVTQDPIPRGESMTYAYEASPPGTYMYHSHVAQQMDRSLFGPLVVEEEEPRLDYDREVVVFVDDYLAATPPTEENPDVPLYDGIVVNGRLPDDPQEVGVTAGERVRFRFINGASAGVFDLRLAGHTLKVTHADGRPVDPVQVDFLRFGSAERYDAVVEFDNPGAWELAATPVNAGDLGDPEWGRLVVDYEQSSASPQSPRGSPTRLDRSMLRAVERYGHVRGSPDREYGLTLSPGDDGAWLMGGQRYPDADPLSVSPGDHVRVTMRNESEMYHPMHLHGHFFKVGHAVRDTALVAPGQQVTFDVYADNPGEWFFHCHNQYHLASGMARVVSYDRQA</sequence>
<dbReference type="Pfam" id="PF00394">
    <property type="entry name" value="Cu-oxidase"/>
    <property type="match status" value="1"/>
</dbReference>
<keyword evidence="2" id="KW-0560">Oxidoreductase</keyword>
<dbReference type="InterPro" id="IPR002355">
    <property type="entry name" value="Cu_oxidase_Cu_BS"/>
</dbReference>
<accession>A0A830F6Z7</accession>
<evidence type="ECO:0000256" key="2">
    <source>
        <dbReference type="ARBA" id="ARBA00023002"/>
    </source>
</evidence>
<dbReference type="InterPro" id="IPR034279">
    <property type="entry name" value="CuRO_3_CopA"/>
</dbReference>
<dbReference type="PROSITE" id="PS00080">
    <property type="entry name" value="MULTICOPPER_OXIDASE2"/>
    <property type="match status" value="1"/>
</dbReference>
<dbReference type="InterPro" id="IPR011706">
    <property type="entry name" value="Cu-oxidase_C"/>
</dbReference>
<dbReference type="SUPFAM" id="SSF49503">
    <property type="entry name" value="Cupredoxins"/>
    <property type="match status" value="3"/>
</dbReference>
<evidence type="ECO:0000313" key="9">
    <source>
        <dbReference type="Proteomes" id="UP000607197"/>
    </source>
</evidence>
<proteinExistence type="predicted"/>
<dbReference type="InterPro" id="IPR033138">
    <property type="entry name" value="Cu_oxidase_CS"/>
</dbReference>
<dbReference type="InterPro" id="IPR011707">
    <property type="entry name" value="Cu-oxidase-like_N"/>
</dbReference>
<gene>
    <name evidence="8" type="ORF">GCM10009039_29190</name>
</gene>
<dbReference type="EMBL" id="BMPG01000004">
    <property type="protein sequence ID" value="GGL69401.1"/>
    <property type="molecule type" value="Genomic_DNA"/>
</dbReference>
<dbReference type="Pfam" id="PF07732">
    <property type="entry name" value="Cu-oxidase_3"/>
    <property type="match status" value="1"/>
</dbReference>
<dbReference type="RefSeq" id="WP_188980227.1">
    <property type="nucleotide sequence ID" value="NZ_BMPG01000004.1"/>
</dbReference>
<reference evidence="8" key="2">
    <citation type="submission" date="2020-09" db="EMBL/GenBank/DDBJ databases">
        <authorList>
            <person name="Sun Q."/>
            <person name="Ohkuma M."/>
        </authorList>
    </citation>
    <scope>NUCLEOTIDE SEQUENCE</scope>
    <source>
        <strain evidence="8">JCM 19596</strain>
    </source>
</reference>
<evidence type="ECO:0000256" key="1">
    <source>
        <dbReference type="ARBA" id="ARBA00022723"/>
    </source>
</evidence>
<keyword evidence="9" id="KW-1185">Reference proteome</keyword>
<keyword evidence="3" id="KW-0186">Copper</keyword>
<dbReference type="Proteomes" id="UP000607197">
    <property type="component" value="Unassembled WGS sequence"/>
</dbReference>
<protein>
    <submittedName>
        <fullName evidence="8">Putative oxidase (Copper-binding protein)</fullName>
    </submittedName>
</protein>
<dbReference type="PANTHER" id="PTHR11709">
    <property type="entry name" value="MULTI-COPPER OXIDASE"/>
    <property type="match status" value="1"/>
</dbReference>
<keyword evidence="1" id="KW-0479">Metal-binding</keyword>
<dbReference type="AlphaFoldDB" id="A0A830F6Z7"/>
<dbReference type="OrthoDB" id="247881at2157"/>